<dbReference type="WBParaSite" id="L893_g32052.t1">
    <property type="protein sequence ID" value="L893_g32052.t1"/>
    <property type="gene ID" value="L893_g32052"/>
</dbReference>
<dbReference type="AlphaFoldDB" id="A0A1I8A1G5"/>
<organism evidence="1 2">
    <name type="scientific">Steinernema glaseri</name>
    <dbReference type="NCBI Taxonomy" id="37863"/>
    <lineage>
        <taxon>Eukaryota</taxon>
        <taxon>Metazoa</taxon>
        <taxon>Ecdysozoa</taxon>
        <taxon>Nematoda</taxon>
        <taxon>Chromadorea</taxon>
        <taxon>Rhabditida</taxon>
        <taxon>Tylenchina</taxon>
        <taxon>Panagrolaimomorpha</taxon>
        <taxon>Strongyloidoidea</taxon>
        <taxon>Steinernematidae</taxon>
        <taxon>Steinernema</taxon>
    </lineage>
</organism>
<sequence>MGVQKKKKLKKKWERQGRRCASKISIIQQDPVPWITALPRRIQYSVYTQCAMIDRWVCESVQEGLRSDGAGRKVDMSVLEPTKLWIFRRFLEARLASWGSTHSRFKNRMFF</sequence>
<protein>
    <submittedName>
        <fullName evidence="2">Uncharacterized protein</fullName>
    </submittedName>
</protein>
<accession>A0A1I8A1G5</accession>
<evidence type="ECO:0000313" key="2">
    <source>
        <dbReference type="WBParaSite" id="L893_g32052.t1"/>
    </source>
</evidence>
<proteinExistence type="predicted"/>
<reference evidence="2" key="1">
    <citation type="submission" date="2016-11" db="UniProtKB">
        <authorList>
            <consortium name="WormBaseParasite"/>
        </authorList>
    </citation>
    <scope>IDENTIFICATION</scope>
</reference>
<name>A0A1I8A1G5_9BILA</name>
<dbReference type="Proteomes" id="UP000095287">
    <property type="component" value="Unplaced"/>
</dbReference>
<evidence type="ECO:0000313" key="1">
    <source>
        <dbReference type="Proteomes" id="UP000095287"/>
    </source>
</evidence>
<keyword evidence="1" id="KW-1185">Reference proteome</keyword>